<keyword evidence="8 14" id="KW-1133">Transmembrane helix</keyword>
<dbReference type="Pfam" id="PF02673">
    <property type="entry name" value="BacA"/>
    <property type="match status" value="1"/>
</dbReference>
<evidence type="ECO:0000256" key="11">
    <source>
        <dbReference type="ARBA" id="ARBA00032707"/>
    </source>
</evidence>
<evidence type="ECO:0000256" key="4">
    <source>
        <dbReference type="ARBA" id="ARBA00021581"/>
    </source>
</evidence>
<sequence length="265" mass="28804">MDFLQSAFLALIQGLTEFLPISSSAHLILPAKIFGWQDQGLAFDVAVHVGTLSAVVIYFRTDISAILLGWRLSLVGKKTEQGRLAWLLILATIPAALIGLLGKGLIESSARSTLVISITTIIFGLLLWYADRKSTLSKETKDISIKDALKIGLAQSVALIPGTSRSGITMTMALLLGFDRRTAATFSFLLSIPIITLAGLYLGWQLLMSPIQIEMGGLLIGIMVSFVSAYLCIHYFLKVIERVGMLPFVAYRLALGTLLLVFSLQ</sequence>
<dbReference type="InterPro" id="IPR003824">
    <property type="entry name" value="UppP"/>
</dbReference>
<evidence type="ECO:0000313" key="16">
    <source>
        <dbReference type="Proteomes" id="UP000222916"/>
    </source>
</evidence>
<proteinExistence type="inferred from homology"/>
<dbReference type="GO" id="GO:0005886">
    <property type="term" value="C:plasma membrane"/>
    <property type="evidence" value="ECO:0007669"/>
    <property type="project" value="UniProtKB-SubCell"/>
</dbReference>
<dbReference type="NCBIfam" id="NF001393">
    <property type="entry name" value="PRK00281.2-4"/>
    <property type="match status" value="1"/>
</dbReference>
<keyword evidence="14" id="KW-0133">Cell shape</keyword>
<feature type="transmembrane region" description="Helical" evidence="14">
    <location>
        <begin position="46"/>
        <end position="72"/>
    </location>
</feature>
<feature type="transmembrane region" description="Helical" evidence="14">
    <location>
        <begin position="184"/>
        <end position="204"/>
    </location>
</feature>
<evidence type="ECO:0000256" key="7">
    <source>
        <dbReference type="ARBA" id="ARBA00022801"/>
    </source>
</evidence>
<evidence type="ECO:0000256" key="12">
    <source>
        <dbReference type="ARBA" id="ARBA00032932"/>
    </source>
</evidence>
<reference evidence="16" key="1">
    <citation type="journal article" date="2018" name="BMC Genomics">
        <title>The complete and fully assembled genome sequence of Aeromonas salmonicida subsp. pectinolytica and its comparative analysis with other Aeromonas species: investigation of the mobilome in environmental and pathogenic strains.</title>
        <authorList>
            <person name="Pfeiffer F."/>
            <person name="Zamora-Lagos M.A."/>
            <person name="Blettinger M."/>
            <person name="Yeroslaviz A."/>
            <person name="Dahl A."/>
            <person name="Gruber S."/>
            <person name="Habermann B.H."/>
        </authorList>
    </citation>
    <scope>NUCLEOTIDE SEQUENCE [LARGE SCALE GENOMIC DNA]</scope>
    <source>
        <strain evidence="16">34mel</strain>
    </source>
</reference>
<dbReference type="NCBIfam" id="TIGR00753">
    <property type="entry name" value="undec_PP_bacA"/>
    <property type="match status" value="1"/>
</dbReference>
<comment type="similarity">
    <text evidence="2 14">Belongs to the UppP family.</text>
</comment>
<evidence type="ECO:0000256" key="2">
    <source>
        <dbReference type="ARBA" id="ARBA00010621"/>
    </source>
</evidence>
<keyword evidence="9 14" id="KW-0472">Membrane</keyword>
<keyword evidence="5 14" id="KW-1003">Cell membrane</keyword>
<comment type="subcellular location">
    <subcellularLocation>
        <location evidence="1 14">Cell membrane</location>
        <topology evidence="1 14">Multi-pass membrane protein</topology>
    </subcellularLocation>
</comment>
<feature type="transmembrane region" description="Helical" evidence="14">
    <location>
        <begin position="84"/>
        <end position="106"/>
    </location>
</feature>
<keyword evidence="14" id="KW-0573">Peptidoglycan synthesis</keyword>
<dbReference type="GO" id="GO:0008360">
    <property type="term" value="P:regulation of cell shape"/>
    <property type="evidence" value="ECO:0007669"/>
    <property type="project" value="UniProtKB-KW"/>
</dbReference>
<dbReference type="PANTHER" id="PTHR30622:SF4">
    <property type="entry name" value="UNDECAPRENYL-DIPHOSPHATASE"/>
    <property type="match status" value="1"/>
</dbReference>
<comment type="catalytic activity">
    <reaction evidence="13 14">
        <text>di-trans,octa-cis-undecaprenyl diphosphate + H2O = di-trans,octa-cis-undecaprenyl phosphate + phosphate + H(+)</text>
        <dbReference type="Rhea" id="RHEA:28094"/>
        <dbReference type="ChEBI" id="CHEBI:15377"/>
        <dbReference type="ChEBI" id="CHEBI:15378"/>
        <dbReference type="ChEBI" id="CHEBI:43474"/>
        <dbReference type="ChEBI" id="CHEBI:58405"/>
        <dbReference type="ChEBI" id="CHEBI:60392"/>
        <dbReference type="EC" id="3.6.1.27"/>
    </reaction>
</comment>
<dbReference type="RefSeq" id="WP_021138425.1">
    <property type="nucleotide sequence ID" value="NZ_ARYZ02000005.1"/>
</dbReference>
<evidence type="ECO:0000313" key="15">
    <source>
        <dbReference type="EMBL" id="ATP10468.1"/>
    </source>
</evidence>
<gene>
    <name evidence="15" type="primary">uppP2</name>
    <name evidence="14" type="synonym">uppP</name>
    <name evidence="15" type="ORF">Asalp_33710</name>
</gene>
<organism evidence="15 16">
    <name type="scientific">Aeromonas salmonicida subsp. pectinolytica 34mel</name>
    <dbReference type="NCBI Taxonomy" id="1324960"/>
    <lineage>
        <taxon>Bacteria</taxon>
        <taxon>Pseudomonadati</taxon>
        <taxon>Pseudomonadota</taxon>
        <taxon>Gammaproteobacteria</taxon>
        <taxon>Aeromonadales</taxon>
        <taxon>Aeromonadaceae</taxon>
        <taxon>Aeromonas</taxon>
    </lineage>
</organism>
<dbReference type="EMBL" id="CP022426">
    <property type="protein sequence ID" value="ATP10468.1"/>
    <property type="molecule type" value="Genomic_DNA"/>
</dbReference>
<keyword evidence="7 14" id="KW-0378">Hydrolase</keyword>
<dbReference type="PANTHER" id="PTHR30622">
    <property type="entry name" value="UNDECAPRENYL-DIPHOSPHATASE"/>
    <property type="match status" value="1"/>
</dbReference>
<keyword evidence="6 14" id="KW-0812">Transmembrane</keyword>
<evidence type="ECO:0000256" key="14">
    <source>
        <dbReference type="HAMAP-Rule" id="MF_01006"/>
    </source>
</evidence>
<dbReference type="Proteomes" id="UP000222916">
    <property type="component" value="Chromosome"/>
</dbReference>
<dbReference type="GO" id="GO:0071555">
    <property type="term" value="P:cell wall organization"/>
    <property type="evidence" value="ECO:0007669"/>
    <property type="project" value="UniProtKB-KW"/>
</dbReference>
<name>T0PF58_AERSA</name>
<comment type="function">
    <text evidence="14">Catalyzes the dephosphorylation of undecaprenyl diphosphate (UPP). Confers resistance to bacitracin.</text>
</comment>
<evidence type="ECO:0000256" key="5">
    <source>
        <dbReference type="ARBA" id="ARBA00022475"/>
    </source>
</evidence>
<keyword evidence="14" id="KW-0961">Cell wall biogenesis/degradation</keyword>
<dbReference type="AlphaFoldDB" id="T0PF58"/>
<evidence type="ECO:0000256" key="6">
    <source>
        <dbReference type="ARBA" id="ARBA00022692"/>
    </source>
</evidence>
<dbReference type="GO" id="GO:0009252">
    <property type="term" value="P:peptidoglycan biosynthetic process"/>
    <property type="evidence" value="ECO:0007669"/>
    <property type="project" value="UniProtKB-KW"/>
</dbReference>
<comment type="miscellaneous">
    <text evidence="14">Bacitracin is thought to be involved in the inhibition of peptidoglycan synthesis by sequestering undecaprenyl diphosphate, thereby reducing the pool of lipid carrier available.</text>
</comment>
<protein>
    <recommendedName>
        <fullName evidence="4 14">Undecaprenyl-diphosphatase</fullName>
        <ecNumber evidence="3 14">3.6.1.27</ecNumber>
    </recommendedName>
    <alternativeName>
        <fullName evidence="12 14">Bacitracin resistance protein</fullName>
    </alternativeName>
    <alternativeName>
        <fullName evidence="11 14">Undecaprenyl pyrophosphate phosphatase</fullName>
    </alternativeName>
</protein>
<evidence type="ECO:0000256" key="8">
    <source>
        <dbReference type="ARBA" id="ARBA00022989"/>
    </source>
</evidence>
<evidence type="ECO:0000256" key="1">
    <source>
        <dbReference type="ARBA" id="ARBA00004651"/>
    </source>
</evidence>
<evidence type="ECO:0000256" key="10">
    <source>
        <dbReference type="ARBA" id="ARBA00023251"/>
    </source>
</evidence>
<feature type="transmembrane region" description="Helical" evidence="14">
    <location>
        <begin position="243"/>
        <end position="264"/>
    </location>
</feature>
<evidence type="ECO:0000256" key="9">
    <source>
        <dbReference type="ARBA" id="ARBA00023136"/>
    </source>
</evidence>
<feature type="transmembrane region" description="Helical" evidence="14">
    <location>
        <begin position="216"/>
        <end position="237"/>
    </location>
</feature>
<evidence type="ECO:0000256" key="3">
    <source>
        <dbReference type="ARBA" id="ARBA00012374"/>
    </source>
</evidence>
<dbReference type="HAMAP" id="MF_01006">
    <property type="entry name" value="Undec_diphosphatase"/>
    <property type="match status" value="1"/>
</dbReference>
<dbReference type="GO" id="GO:0050380">
    <property type="term" value="F:undecaprenyl-diphosphatase activity"/>
    <property type="evidence" value="ECO:0007669"/>
    <property type="project" value="UniProtKB-UniRule"/>
</dbReference>
<dbReference type="OrthoDB" id="9808289at2"/>
<feature type="transmembrane region" description="Helical" evidence="14">
    <location>
        <begin position="112"/>
        <end position="130"/>
    </location>
</feature>
<accession>T0PF58</accession>
<evidence type="ECO:0000256" key="13">
    <source>
        <dbReference type="ARBA" id="ARBA00047594"/>
    </source>
</evidence>
<keyword evidence="10 14" id="KW-0046">Antibiotic resistance</keyword>
<dbReference type="EC" id="3.6.1.27" evidence="3 14"/>
<dbReference type="GO" id="GO:0046677">
    <property type="term" value="P:response to antibiotic"/>
    <property type="evidence" value="ECO:0007669"/>
    <property type="project" value="UniProtKB-UniRule"/>
</dbReference>